<dbReference type="AlphaFoldDB" id="A0AAQ4EN40"/>
<protein>
    <recommendedName>
        <fullName evidence="5">Kelch repeat protein</fullName>
    </recommendedName>
</protein>
<dbReference type="PANTHER" id="PTHR46093">
    <property type="entry name" value="ACYL-COA-BINDING DOMAIN-CONTAINING PROTEIN 5"/>
    <property type="match status" value="1"/>
</dbReference>
<dbReference type="Gene3D" id="2.120.10.80">
    <property type="entry name" value="Kelch-type beta propeller"/>
    <property type="match status" value="1"/>
</dbReference>
<reference evidence="3 4" key="1">
    <citation type="journal article" date="2023" name="Arcadia Sci">
        <title>De novo assembly of a long-read Amblyomma americanum tick genome.</title>
        <authorList>
            <person name="Chou S."/>
            <person name="Poskanzer K.E."/>
            <person name="Rollins M."/>
            <person name="Thuy-Boun P.S."/>
        </authorList>
    </citation>
    <scope>NUCLEOTIDE SEQUENCE [LARGE SCALE GENOMIC DNA]</scope>
    <source>
        <strain evidence="3">F_SG_1</strain>
        <tissue evidence="3">Salivary glands</tissue>
    </source>
</reference>
<sequence length="187" mass="20825">MTVSIEGKVYSFDSFGDNSADSDESSEYLIDVYTFDPASYRWDIVPTHTLPEDQSNNIMGRSVVAYGQSAYLWSGWNSSPVNSVNRFDSVAMTWSRPEVPGEVPRQRVSLSSCVLSQRMYIFGGLDTNSSNSVRFLDLETLEWYHVPTSGKAPGRRCCHTAAAIGTRMYALDAYLKGSVANDHYDNS</sequence>
<evidence type="ECO:0000313" key="4">
    <source>
        <dbReference type="Proteomes" id="UP001321473"/>
    </source>
</evidence>
<dbReference type="EMBL" id="JARKHS020013247">
    <property type="protein sequence ID" value="KAK8776202.1"/>
    <property type="molecule type" value="Genomic_DNA"/>
</dbReference>
<accession>A0AAQ4EN40</accession>
<evidence type="ECO:0000256" key="1">
    <source>
        <dbReference type="ARBA" id="ARBA00022441"/>
    </source>
</evidence>
<evidence type="ECO:0000313" key="3">
    <source>
        <dbReference type="EMBL" id="KAK8776202.1"/>
    </source>
</evidence>
<keyword evidence="4" id="KW-1185">Reference proteome</keyword>
<name>A0AAQ4EN40_AMBAM</name>
<keyword evidence="2" id="KW-0677">Repeat</keyword>
<dbReference type="InterPro" id="IPR015915">
    <property type="entry name" value="Kelch-typ_b-propeller"/>
</dbReference>
<organism evidence="3 4">
    <name type="scientific">Amblyomma americanum</name>
    <name type="common">Lone star tick</name>
    <dbReference type="NCBI Taxonomy" id="6943"/>
    <lineage>
        <taxon>Eukaryota</taxon>
        <taxon>Metazoa</taxon>
        <taxon>Ecdysozoa</taxon>
        <taxon>Arthropoda</taxon>
        <taxon>Chelicerata</taxon>
        <taxon>Arachnida</taxon>
        <taxon>Acari</taxon>
        <taxon>Parasitiformes</taxon>
        <taxon>Ixodida</taxon>
        <taxon>Ixodoidea</taxon>
        <taxon>Ixodidae</taxon>
        <taxon>Amblyomminae</taxon>
        <taxon>Amblyomma</taxon>
    </lineage>
</organism>
<dbReference type="Pfam" id="PF24681">
    <property type="entry name" value="Kelch_KLHDC2_KLHL20_DRC7"/>
    <property type="match status" value="1"/>
</dbReference>
<dbReference type="Proteomes" id="UP001321473">
    <property type="component" value="Unassembled WGS sequence"/>
</dbReference>
<proteinExistence type="predicted"/>
<comment type="caution">
    <text evidence="3">The sequence shown here is derived from an EMBL/GenBank/DDBJ whole genome shotgun (WGS) entry which is preliminary data.</text>
</comment>
<evidence type="ECO:0000256" key="2">
    <source>
        <dbReference type="ARBA" id="ARBA00022737"/>
    </source>
</evidence>
<gene>
    <name evidence="3" type="ORF">V5799_030452</name>
</gene>
<dbReference type="SUPFAM" id="SSF117281">
    <property type="entry name" value="Kelch motif"/>
    <property type="match status" value="1"/>
</dbReference>
<evidence type="ECO:0008006" key="5">
    <source>
        <dbReference type="Google" id="ProtNLM"/>
    </source>
</evidence>
<keyword evidence="1" id="KW-0880">Kelch repeat</keyword>
<dbReference type="PANTHER" id="PTHR46093:SF18">
    <property type="entry name" value="FIBRONECTIN TYPE-III DOMAIN-CONTAINING PROTEIN"/>
    <property type="match status" value="1"/>
</dbReference>